<organism evidence="2 3">
    <name type="scientific">Dyella monticola</name>
    <dbReference type="NCBI Taxonomy" id="1927958"/>
    <lineage>
        <taxon>Bacteria</taxon>
        <taxon>Pseudomonadati</taxon>
        <taxon>Pseudomonadota</taxon>
        <taxon>Gammaproteobacteria</taxon>
        <taxon>Lysobacterales</taxon>
        <taxon>Rhodanobacteraceae</taxon>
        <taxon>Dyella</taxon>
    </lineage>
</organism>
<dbReference type="Proteomes" id="UP000254258">
    <property type="component" value="Unassembled WGS sequence"/>
</dbReference>
<protein>
    <submittedName>
        <fullName evidence="2">DUF1109 domain-containing protein</fullName>
    </submittedName>
</protein>
<accession>A0A370X8M8</accession>
<sequence>MSEAAHHEALIDALGAELTPVRRLPPPWRRALGWLLVVVVTAAVLLVRHGATTMMHRWEVAPDLGVAAAGAVITAITAALTSFVLAVPGRTLKWAWLPVPSALVWIAASGMGCLRAHIPGMPVMNIHGADDCLIFIISFSVPLSALMIWLLRRACPLHPALTAIMVGLASAAASASLLEIFHNFDASASDLLMHLLAIAIVIGANSLMGGRLLSRAFVSAPRRG</sequence>
<dbReference type="AlphaFoldDB" id="A0A370X8M8"/>
<feature type="transmembrane region" description="Helical" evidence="1">
    <location>
        <begin position="133"/>
        <end position="151"/>
    </location>
</feature>
<comment type="caution">
    <text evidence="2">The sequence shown here is derived from an EMBL/GenBank/DDBJ whole genome shotgun (WGS) entry which is preliminary data.</text>
</comment>
<feature type="transmembrane region" description="Helical" evidence="1">
    <location>
        <begin position="32"/>
        <end position="52"/>
    </location>
</feature>
<name>A0A370X8M8_9GAMM</name>
<keyword evidence="1" id="KW-0812">Transmembrane</keyword>
<dbReference type="OrthoDB" id="5948853at2"/>
<keyword evidence="3" id="KW-1185">Reference proteome</keyword>
<keyword evidence="1" id="KW-1133">Transmembrane helix</keyword>
<gene>
    <name evidence="2" type="ORF">DWU98_02075</name>
</gene>
<keyword evidence="1" id="KW-0472">Membrane</keyword>
<evidence type="ECO:0000313" key="2">
    <source>
        <dbReference type="EMBL" id="RDS84773.1"/>
    </source>
</evidence>
<feature type="transmembrane region" description="Helical" evidence="1">
    <location>
        <begin position="64"/>
        <end position="87"/>
    </location>
</feature>
<proteinExistence type="predicted"/>
<dbReference type="RefSeq" id="WP_115493797.1">
    <property type="nucleotide sequence ID" value="NZ_QRBE01000001.1"/>
</dbReference>
<feature type="transmembrane region" description="Helical" evidence="1">
    <location>
        <begin position="163"/>
        <end position="181"/>
    </location>
</feature>
<reference evidence="2 3" key="1">
    <citation type="submission" date="2018-07" db="EMBL/GenBank/DDBJ databases">
        <title>Dyella monticola sp. nov. and Dyella psychrodurans sp. nov. isolated from monsoon evergreen broad-leaved forest soil of Dinghu Mountain, China.</title>
        <authorList>
            <person name="Gao Z."/>
            <person name="Qiu L."/>
        </authorList>
    </citation>
    <scope>NUCLEOTIDE SEQUENCE [LARGE SCALE GENOMIC DNA]</scope>
    <source>
        <strain evidence="2 3">4G-K06</strain>
    </source>
</reference>
<evidence type="ECO:0000313" key="3">
    <source>
        <dbReference type="Proteomes" id="UP000254258"/>
    </source>
</evidence>
<dbReference type="Pfam" id="PF06532">
    <property type="entry name" value="NrsF"/>
    <property type="match status" value="1"/>
</dbReference>
<feature type="transmembrane region" description="Helical" evidence="1">
    <location>
        <begin position="193"/>
        <end position="213"/>
    </location>
</feature>
<feature type="transmembrane region" description="Helical" evidence="1">
    <location>
        <begin position="94"/>
        <end position="118"/>
    </location>
</feature>
<evidence type="ECO:0000256" key="1">
    <source>
        <dbReference type="SAM" id="Phobius"/>
    </source>
</evidence>
<dbReference type="EMBL" id="QRBE01000001">
    <property type="protein sequence ID" value="RDS84773.1"/>
    <property type="molecule type" value="Genomic_DNA"/>
</dbReference>
<dbReference type="InterPro" id="IPR009495">
    <property type="entry name" value="NrsF"/>
</dbReference>